<protein>
    <submittedName>
        <fullName evidence="1">Uncharacterized protein</fullName>
    </submittedName>
</protein>
<keyword evidence="2" id="KW-1185">Reference proteome</keyword>
<dbReference type="AlphaFoldDB" id="A0A812S4E8"/>
<gene>
    <name evidence="1" type="ORF">SNEC2469_LOCUS12998</name>
</gene>
<feature type="non-terminal residue" evidence="1">
    <location>
        <position position="94"/>
    </location>
</feature>
<dbReference type="Proteomes" id="UP000601435">
    <property type="component" value="Unassembled WGS sequence"/>
</dbReference>
<sequence>VYAAPMTSSFAVATPPVPPMSYQPYQVSPMPAATVTAATAAQAPLVTKVPEPPMAPQEPLVMSSAVQHMPTYPDLLNPAQGYAPVTGAAGGGLQ</sequence>
<dbReference type="EMBL" id="CAJNJA010020699">
    <property type="protein sequence ID" value="CAE7463719.1"/>
    <property type="molecule type" value="Genomic_DNA"/>
</dbReference>
<comment type="caution">
    <text evidence="1">The sequence shown here is derived from an EMBL/GenBank/DDBJ whole genome shotgun (WGS) entry which is preliminary data.</text>
</comment>
<evidence type="ECO:0000313" key="1">
    <source>
        <dbReference type="EMBL" id="CAE7463719.1"/>
    </source>
</evidence>
<feature type="non-terminal residue" evidence="1">
    <location>
        <position position="1"/>
    </location>
</feature>
<proteinExistence type="predicted"/>
<reference evidence="1" key="1">
    <citation type="submission" date="2021-02" db="EMBL/GenBank/DDBJ databases">
        <authorList>
            <person name="Dougan E. K."/>
            <person name="Rhodes N."/>
            <person name="Thang M."/>
            <person name="Chan C."/>
        </authorList>
    </citation>
    <scope>NUCLEOTIDE SEQUENCE</scope>
</reference>
<organism evidence="1 2">
    <name type="scientific">Symbiodinium necroappetens</name>
    <dbReference type="NCBI Taxonomy" id="1628268"/>
    <lineage>
        <taxon>Eukaryota</taxon>
        <taxon>Sar</taxon>
        <taxon>Alveolata</taxon>
        <taxon>Dinophyceae</taxon>
        <taxon>Suessiales</taxon>
        <taxon>Symbiodiniaceae</taxon>
        <taxon>Symbiodinium</taxon>
    </lineage>
</organism>
<accession>A0A812S4E8</accession>
<evidence type="ECO:0000313" key="2">
    <source>
        <dbReference type="Proteomes" id="UP000601435"/>
    </source>
</evidence>
<name>A0A812S4E8_9DINO</name>